<dbReference type="AlphaFoldDB" id="A0A5J6MVX6"/>
<keyword evidence="2" id="KW-1185">Reference proteome</keyword>
<evidence type="ECO:0000313" key="1">
    <source>
        <dbReference type="EMBL" id="QEX21818.1"/>
    </source>
</evidence>
<organism evidence="1 2">
    <name type="scientific">Hypericibacter adhaerens</name>
    <dbReference type="NCBI Taxonomy" id="2602016"/>
    <lineage>
        <taxon>Bacteria</taxon>
        <taxon>Pseudomonadati</taxon>
        <taxon>Pseudomonadota</taxon>
        <taxon>Alphaproteobacteria</taxon>
        <taxon>Rhodospirillales</taxon>
        <taxon>Dongiaceae</taxon>
        <taxon>Hypericibacter</taxon>
    </lineage>
</organism>
<protein>
    <submittedName>
        <fullName evidence="1">Uncharacterized protein</fullName>
    </submittedName>
</protein>
<reference evidence="1 2" key="1">
    <citation type="submission" date="2019-08" db="EMBL/GenBank/DDBJ databases">
        <title>Hyperibacter terrae gen. nov., sp. nov. and Hyperibacter viscosus sp. nov., two new members in the family Rhodospirillaceae isolated from the rhizosphere of Hypericum perforatum.</title>
        <authorList>
            <person name="Noviana Z."/>
        </authorList>
    </citation>
    <scope>NUCLEOTIDE SEQUENCE [LARGE SCALE GENOMIC DNA]</scope>
    <source>
        <strain evidence="1 2">R5959</strain>
    </source>
</reference>
<dbReference type="Proteomes" id="UP000325797">
    <property type="component" value="Chromosome"/>
</dbReference>
<accession>A0A5J6MVX6</accession>
<proteinExistence type="predicted"/>
<dbReference type="EMBL" id="CP042582">
    <property type="protein sequence ID" value="QEX21818.1"/>
    <property type="molecule type" value="Genomic_DNA"/>
</dbReference>
<evidence type="ECO:0000313" key="2">
    <source>
        <dbReference type="Proteomes" id="UP000325797"/>
    </source>
</evidence>
<gene>
    <name evidence="1" type="ORF">FRZ61_17470</name>
</gene>
<dbReference type="KEGG" id="hadh:FRZ61_17470"/>
<name>A0A5J6MVX6_9PROT</name>
<sequence>MIVQASAVTLRTTTPPLLQMMAASEQDSSPRRCCARSAAWAAARLEPLGCVAALGLWWVEAMGLERRHWNKRTRLGQAAYMKILSSVT</sequence>